<protein>
    <submittedName>
        <fullName evidence="2">Uncharacterized protein</fullName>
    </submittedName>
</protein>
<proteinExistence type="predicted"/>
<evidence type="ECO:0000313" key="3">
    <source>
        <dbReference type="Proteomes" id="UP000030764"/>
    </source>
</evidence>
<keyword evidence="1" id="KW-0472">Membrane</keyword>
<dbReference type="Proteomes" id="UP000030764">
    <property type="component" value="Unassembled WGS sequence"/>
</dbReference>
<dbReference type="AlphaFoldDB" id="A0A085M4Y8"/>
<evidence type="ECO:0000313" key="2">
    <source>
        <dbReference type="EMBL" id="KFD52284.1"/>
    </source>
</evidence>
<organism evidence="2 3">
    <name type="scientific">Trichuris suis</name>
    <name type="common">pig whipworm</name>
    <dbReference type="NCBI Taxonomy" id="68888"/>
    <lineage>
        <taxon>Eukaryota</taxon>
        <taxon>Metazoa</taxon>
        <taxon>Ecdysozoa</taxon>
        <taxon>Nematoda</taxon>
        <taxon>Enoplea</taxon>
        <taxon>Dorylaimia</taxon>
        <taxon>Trichinellida</taxon>
        <taxon>Trichuridae</taxon>
        <taxon>Trichuris</taxon>
    </lineage>
</organism>
<gene>
    <name evidence="2" type="ORF">M513_06847</name>
</gene>
<keyword evidence="1" id="KW-1133">Transmembrane helix</keyword>
<keyword evidence="3" id="KW-1185">Reference proteome</keyword>
<dbReference type="EMBL" id="KL363229">
    <property type="protein sequence ID" value="KFD52284.1"/>
    <property type="molecule type" value="Genomic_DNA"/>
</dbReference>
<sequence>MVSFDHNFVTYFGSVADWLLLSPIAFICIFKLLPLLTSVISSSRACFSCKLSVPSIGSKCLTSLTPRSCKLSTSGDKMRSVFSGSGFVEKIFGDSILIFCLSSITFMSSMSKRTFLISSLNHSGTAMLAVSSNWRSKVVATTDIRAFAALSYKSPSMTILVRLVTGSFRKLVNSRQMPAMQAVNNFSIDCINVMISGMPDNCSVIPLRNYSSFSPYKEKLIYIFSEVLGSANDHKALKTMQKLRKAVNNFSIDCINVMISGMPDNCSVIPLRNYSSFSPYKEKLIYIFSEVLGSANDHKALKTM</sequence>
<name>A0A085M4Y8_9BILA</name>
<reference evidence="2 3" key="1">
    <citation type="journal article" date="2014" name="Nat. Genet.">
        <title>Genome and transcriptome of the porcine whipworm Trichuris suis.</title>
        <authorList>
            <person name="Jex A.R."/>
            <person name="Nejsum P."/>
            <person name="Schwarz E.M."/>
            <person name="Hu L."/>
            <person name="Young N.D."/>
            <person name="Hall R.S."/>
            <person name="Korhonen P.K."/>
            <person name="Liao S."/>
            <person name="Thamsborg S."/>
            <person name="Xia J."/>
            <person name="Xu P."/>
            <person name="Wang S."/>
            <person name="Scheerlinck J.P."/>
            <person name="Hofmann A."/>
            <person name="Sternberg P.W."/>
            <person name="Wang J."/>
            <person name="Gasser R.B."/>
        </authorList>
    </citation>
    <scope>NUCLEOTIDE SEQUENCE [LARGE SCALE GENOMIC DNA]</scope>
    <source>
        <strain evidence="2">DCEP-RM93M</strain>
    </source>
</reference>
<feature type="transmembrane region" description="Helical" evidence="1">
    <location>
        <begin position="20"/>
        <end position="40"/>
    </location>
</feature>
<evidence type="ECO:0000256" key="1">
    <source>
        <dbReference type="SAM" id="Phobius"/>
    </source>
</evidence>
<accession>A0A085M4Y8</accession>
<keyword evidence="1" id="KW-0812">Transmembrane</keyword>